<dbReference type="Proteomes" id="UP000603352">
    <property type="component" value="Unassembled WGS sequence"/>
</dbReference>
<keyword evidence="4" id="KW-0677">Repeat</keyword>
<evidence type="ECO:0000256" key="3">
    <source>
        <dbReference type="ARBA" id="ARBA00022525"/>
    </source>
</evidence>
<dbReference type="SUPFAM" id="SSF51120">
    <property type="entry name" value="beta-Roll"/>
    <property type="match status" value="4"/>
</dbReference>
<accession>A0ABQ1J1P6</accession>
<dbReference type="EMBL" id="BMDZ01000063">
    <property type="protein sequence ID" value="GGB55864.1"/>
    <property type="molecule type" value="Genomic_DNA"/>
</dbReference>
<feature type="domain" description="Peptidase M10 serralysin C-terminal" evidence="5">
    <location>
        <begin position="585"/>
        <end position="768"/>
    </location>
</feature>
<dbReference type="InterPro" id="IPR011049">
    <property type="entry name" value="Serralysin-like_metalloprot_C"/>
</dbReference>
<dbReference type="RefSeq" id="WP_188581368.1">
    <property type="nucleotide sequence ID" value="NZ_BMDZ01000063.1"/>
</dbReference>
<evidence type="ECO:0000256" key="4">
    <source>
        <dbReference type="ARBA" id="ARBA00022737"/>
    </source>
</evidence>
<organism evidence="6 7">
    <name type="scientific">Tistrella bauzanensis</name>
    <dbReference type="NCBI Taxonomy" id="657419"/>
    <lineage>
        <taxon>Bacteria</taxon>
        <taxon>Pseudomonadati</taxon>
        <taxon>Pseudomonadota</taxon>
        <taxon>Alphaproteobacteria</taxon>
        <taxon>Geminicoccales</taxon>
        <taxon>Geminicoccaceae</taxon>
        <taxon>Tistrella</taxon>
    </lineage>
</organism>
<dbReference type="InterPro" id="IPR013858">
    <property type="entry name" value="Peptidase_M10B_C"/>
</dbReference>
<dbReference type="InterPro" id="IPR018511">
    <property type="entry name" value="Hemolysin-typ_Ca-bd_CS"/>
</dbReference>
<comment type="caution">
    <text evidence="6">The sequence shown here is derived from an EMBL/GenBank/DDBJ whole genome shotgun (WGS) entry which is preliminary data.</text>
</comment>
<evidence type="ECO:0000259" key="5">
    <source>
        <dbReference type="Pfam" id="PF08548"/>
    </source>
</evidence>
<evidence type="ECO:0000313" key="6">
    <source>
        <dbReference type="EMBL" id="GGB55864.1"/>
    </source>
</evidence>
<dbReference type="Pfam" id="PF08548">
    <property type="entry name" value="Peptidase_M10_C"/>
    <property type="match status" value="1"/>
</dbReference>
<dbReference type="PANTHER" id="PTHR38340:SF1">
    <property type="entry name" value="S-LAYER PROTEIN"/>
    <property type="match status" value="1"/>
</dbReference>
<name>A0ABQ1J1P6_9PROT</name>
<dbReference type="PRINTS" id="PR00313">
    <property type="entry name" value="CABNDNGRPT"/>
</dbReference>
<evidence type="ECO:0000256" key="1">
    <source>
        <dbReference type="ARBA" id="ARBA00001913"/>
    </source>
</evidence>
<keyword evidence="3" id="KW-0964">Secreted</keyword>
<dbReference type="InterPro" id="IPR050557">
    <property type="entry name" value="RTX_toxin/Mannuronan_C5-epim"/>
</dbReference>
<keyword evidence="7" id="KW-1185">Reference proteome</keyword>
<dbReference type="Gene3D" id="2.150.10.10">
    <property type="entry name" value="Serralysin-like metalloprotease, C-terminal"/>
    <property type="match status" value="4"/>
</dbReference>
<dbReference type="Pfam" id="PF00353">
    <property type="entry name" value="HemolysinCabind"/>
    <property type="match status" value="5"/>
</dbReference>
<dbReference type="PANTHER" id="PTHR38340">
    <property type="entry name" value="S-LAYER PROTEIN"/>
    <property type="match status" value="1"/>
</dbReference>
<proteinExistence type="predicted"/>
<evidence type="ECO:0000313" key="7">
    <source>
        <dbReference type="Proteomes" id="UP000603352"/>
    </source>
</evidence>
<dbReference type="PROSITE" id="PS00330">
    <property type="entry name" value="HEMOLYSIN_CALCIUM"/>
    <property type="match status" value="7"/>
</dbReference>
<comment type="cofactor">
    <cofactor evidence="1">
        <name>Ca(2+)</name>
        <dbReference type="ChEBI" id="CHEBI:29108"/>
    </cofactor>
</comment>
<comment type="subcellular location">
    <subcellularLocation>
        <location evidence="2">Secreted</location>
    </subcellularLocation>
</comment>
<gene>
    <name evidence="6" type="ORF">GCM10011505_41020</name>
</gene>
<protein>
    <recommendedName>
        <fullName evidence="5">Peptidase M10 serralysin C-terminal domain-containing protein</fullName>
    </recommendedName>
</protein>
<sequence length="769" mass="77287">MTLDTGHDPAPGSTLDYLSLDASALTIGTDDGGTTTWLDSYYLVVDAAPVAGYEANARYLVTTGDIDGARDTMWGDWLHDAGVPPVIPPAQALLSLDPATGWSVVQPLDGDPRGLTTTVAISAEGPTGPEIDALLGGLAYSLREIGGTAVERFLNDLSYTADDVAAYRGLLDGHAVLRDALNDTAISLPATVLGILRDGIDPGITSAGALIQAVIAAISDAQHDAQATLATGIAALPLPDGTLPDGWTAEALRGAIADRMLSGVVQYVVQSAVGSLRVDVTADGQASPMNVSGAAAMEFGAILGGTGDDALTGSVWSDMILGGDGADILDGGSGSDLLAGGDGADIIDGGDGFDLVSHAASTAAVRIDLASGIISGGDAEGDALTGIEGVLATDFNDVLNGSATTNLLTGLGGDDVLRGRGGADILDGGDGFDTISYTDAKAAVRLDLMRMGTQGDAAGDYFISIEAVNGSHFNDLIEGDAVGNTLAGFGGDDVLRGRGGADILDGGDGFDTVSYTDAAGGVIADLILGGTAGDAASDRFIAIEAINGSHHDDLLTGNAGDNTLAGFGGDDLLHGRGGADKLDGGDGIDTVSYAGATEALRVDLTTGVGMLGDAEGDRYIAIEAVDGGNAADLISGTDDMNLLNGFRGNDALRGRGGADSLSGGAGADRFVYEAVTDSIMTARDRIIDFSGAEGDRIDLSLIDARPDTAGNDAFSFVGTGGYTGVGGQVRVATYSIGIMALADIDGDRRTDFAVALEGVFSLTDGDFIL</sequence>
<dbReference type="InterPro" id="IPR001343">
    <property type="entry name" value="Hemolysn_Ca-bd"/>
</dbReference>
<reference evidence="7" key="1">
    <citation type="journal article" date="2019" name="Int. J. Syst. Evol. Microbiol.">
        <title>The Global Catalogue of Microorganisms (GCM) 10K type strain sequencing project: providing services to taxonomists for standard genome sequencing and annotation.</title>
        <authorList>
            <consortium name="The Broad Institute Genomics Platform"/>
            <consortium name="The Broad Institute Genome Sequencing Center for Infectious Disease"/>
            <person name="Wu L."/>
            <person name="Ma J."/>
        </authorList>
    </citation>
    <scope>NUCLEOTIDE SEQUENCE [LARGE SCALE GENOMIC DNA]</scope>
    <source>
        <strain evidence="7">CGMCC 1.10188</strain>
    </source>
</reference>
<evidence type="ECO:0000256" key="2">
    <source>
        <dbReference type="ARBA" id="ARBA00004613"/>
    </source>
</evidence>